<name>A0AAN8Q158_PATCE</name>
<dbReference type="GO" id="GO:0008146">
    <property type="term" value="F:sulfotransferase activity"/>
    <property type="evidence" value="ECO:0007669"/>
    <property type="project" value="InterPro"/>
</dbReference>
<proteinExistence type="inferred from homology"/>
<dbReference type="AlphaFoldDB" id="A0AAN8Q158"/>
<evidence type="ECO:0000256" key="1">
    <source>
        <dbReference type="ARBA" id="ARBA00005771"/>
    </source>
</evidence>
<dbReference type="Gene3D" id="3.40.50.300">
    <property type="entry name" value="P-loop containing nucleotide triphosphate hydrolases"/>
    <property type="match status" value="1"/>
</dbReference>
<evidence type="ECO:0000256" key="3">
    <source>
        <dbReference type="SAM" id="SignalP"/>
    </source>
</evidence>
<dbReference type="InterPro" id="IPR000863">
    <property type="entry name" value="Sulfotransferase_dom"/>
</dbReference>
<comment type="similarity">
    <text evidence="1">Belongs to the sulfotransferase 1 family.</text>
</comment>
<feature type="chain" id="PRO_5042949317" description="Sulfotransferase domain-containing protein" evidence="3">
    <location>
        <begin position="22"/>
        <end position="351"/>
    </location>
</feature>
<comment type="caution">
    <text evidence="5">The sequence shown here is derived from an EMBL/GenBank/DDBJ whole genome shotgun (WGS) entry which is preliminary data.</text>
</comment>
<keyword evidence="3" id="KW-0732">Signal</keyword>
<organism evidence="5 6">
    <name type="scientific">Patella caerulea</name>
    <name type="common">Rayed Mediterranean limpet</name>
    <dbReference type="NCBI Taxonomy" id="87958"/>
    <lineage>
        <taxon>Eukaryota</taxon>
        <taxon>Metazoa</taxon>
        <taxon>Spiralia</taxon>
        <taxon>Lophotrochozoa</taxon>
        <taxon>Mollusca</taxon>
        <taxon>Gastropoda</taxon>
        <taxon>Patellogastropoda</taxon>
        <taxon>Patelloidea</taxon>
        <taxon>Patellidae</taxon>
        <taxon>Patella</taxon>
    </lineage>
</organism>
<feature type="domain" description="Sulfotransferase" evidence="4">
    <location>
        <begin position="102"/>
        <end position="343"/>
    </location>
</feature>
<dbReference type="Proteomes" id="UP001347796">
    <property type="component" value="Unassembled WGS sequence"/>
</dbReference>
<dbReference type="Pfam" id="PF00685">
    <property type="entry name" value="Sulfotransfer_1"/>
    <property type="match status" value="1"/>
</dbReference>
<keyword evidence="2" id="KW-0808">Transferase</keyword>
<dbReference type="PANTHER" id="PTHR11783">
    <property type="entry name" value="SULFOTRANSFERASE SULT"/>
    <property type="match status" value="1"/>
</dbReference>
<accession>A0AAN8Q158</accession>
<sequence>MYVICLRNILSILLITRTIYAHHIYGDILVTHTYIEISTTQPTHGIKTEGENYKMATRKFKDRSGCELGPYIEYDGILFPILPIKTPLEQHLNNIANLEIRPDDILISAYPKSGTHWVWEMVRMLISGSPEHIKDSKVGRMLEFKETKTIDDLPSPRLLNTHLNVRHLPKQIFTKGTKIVHVYRNPKDIAVSFYCHATGIKRNNGYSGTFHDFLDMFLREKVAFGNWGDYIKEWEEVFDKGETPIKAVAYEDMKKNPVKHLKEIATFLELDVTDELCAAIVDACSFSKMKPIAETLKEKAVDITWKEGSSIFRKGQVGDWKNWITVAENERFDEFIETKMKESDMKFIYTL</sequence>
<evidence type="ECO:0000259" key="4">
    <source>
        <dbReference type="Pfam" id="PF00685"/>
    </source>
</evidence>
<keyword evidence="6" id="KW-1185">Reference proteome</keyword>
<protein>
    <recommendedName>
        <fullName evidence="4">Sulfotransferase domain-containing protein</fullName>
    </recommendedName>
</protein>
<evidence type="ECO:0000313" key="5">
    <source>
        <dbReference type="EMBL" id="KAK6192244.1"/>
    </source>
</evidence>
<dbReference type="EMBL" id="JAZGQO010000002">
    <property type="protein sequence ID" value="KAK6192244.1"/>
    <property type="molecule type" value="Genomic_DNA"/>
</dbReference>
<dbReference type="InterPro" id="IPR027417">
    <property type="entry name" value="P-loop_NTPase"/>
</dbReference>
<dbReference type="SUPFAM" id="SSF52540">
    <property type="entry name" value="P-loop containing nucleoside triphosphate hydrolases"/>
    <property type="match status" value="1"/>
</dbReference>
<evidence type="ECO:0000256" key="2">
    <source>
        <dbReference type="ARBA" id="ARBA00022679"/>
    </source>
</evidence>
<reference evidence="5 6" key="1">
    <citation type="submission" date="2024-01" db="EMBL/GenBank/DDBJ databases">
        <title>The genome of the rayed Mediterranean limpet Patella caerulea (Linnaeus, 1758).</title>
        <authorList>
            <person name="Anh-Thu Weber A."/>
            <person name="Halstead-Nussloch G."/>
        </authorList>
    </citation>
    <scope>NUCLEOTIDE SEQUENCE [LARGE SCALE GENOMIC DNA]</scope>
    <source>
        <strain evidence="5">AATW-2023a</strain>
        <tissue evidence="5">Whole specimen</tissue>
    </source>
</reference>
<evidence type="ECO:0000313" key="6">
    <source>
        <dbReference type="Proteomes" id="UP001347796"/>
    </source>
</evidence>
<gene>
    <name evidence="5" type="ORF">SNE40_003746</name>
</gene>
<feature type="signal peptide" evidence="3">
    <location>
        <begin position="1"/>
        <end position="21"/>
    </location>
</feature>